<dbReference type="Pfam" id="PF13537">
    <property type="entry name" value="GATase_7"/>
    <property type="match status" value="1"/>
</dbReference>
<dbReference type="InterPro" id="IPR033738">
    <property type="entry name" value="AsnB_N"/>
</dbReference>
<dbReference type="PANTHER" id="PTHR43284:SF1">
    <property type="entry name" value="ASPARAGINE SYNTHETASE"/>
    <property type="match status" value="1"/>
</dbReference>
<evidence type="ECO:0000256" key="9">
    <source>
        <dbReference type="PIRSR" id="PIRSR001589-2"/>
    </source>
</evidence>
<protein>
    <recommendedName>
        <fullName evidence="3">asparagine synthase (glutamine-hydrolyzing)</fullName>
        <ecNumber evidence="3">6.3.5.4</ecNumber>
    </recommendedName>
</protein>
<keyword evidence="8" id="KW-0028">Amino-acid biosynthesis</keyword>
<evidence type="ECO:0000256" key="6">
    <source>
        <dbReference type="ARBA" id="ARBA00022962"/>
    </source>
</evidence>
<dbReference type="PROSITE" id="PS51278">
    <property type="entry name" value="GATASE_TYPE_2"/>
    <property type="match status" value="1"/>
</dbReference>
<feature type="binding site" evidence="9">
    <location>
        <position position="301"/>
    </location>
    <ligand>
        <name>ATP</name>
        <dbReference type="ChEBI" id="CHEBI:30616"/>
    </ligand>
</feature>
<dbReference type="InterPro" id="IPR014729">
    <property type="entry name" value="Rossmann-like_a/b/a_fold"/>
</dbReference>
<accession>A0A9X4YBR9</accession>
<dbReference type="GO" id="GO:0005829">
    <property type="term" value="C:cytosol"/>
    <property type="evidence" value="ECO:0007669"/>
    <property type="project" value="TreeGrafter"/>
</dbReference>
<evidence type="ECO:0000313" key="12">
    <source>
        <dbReference type="EMBL" id="MYL26824.1"/>
    </source>
</evidence>
<sequence>MCGLAGFWPLNGARVEGHNAVLAAMGQELQHRGPDAEGAWADETTGLGLIHRRLSIQDLSPAGAQPMTSPSGRYVIAFNGEIYNFNALRKDLEASGEVFRGHSDTEVMLAGFEHWGIEGALDRFNGMFAFALTDRREQRLYLARDRMGEKPLYYGWQGNTFLFGSELKALRQHPDWQGEIDDTVLPLLLRHNLIPAPYSIYRDIRKLPPASYIALDLKNTRAQVWPEPKQYWVLESFICNHWPGTAQEASRQLESLLEDVIGDQMVSDVPLGAFLSGGVDSSTVVALMQKQASRPVRTFSIGFDEPGFNEAEHAAAVARHLGTDHTELYVTPEDALPLIPDIPRIYDEPFADSSQIPTYLISRLTREHVTVSLSGDGGDELFCGYPRYWATEQAWQAQWGTSSRLRRLLARFPRSLTAQLIRTLAPSQWGRSAGAIRRRLVAEACIAGAGDLSEFYRQRVSFWPAPGEALHGAREPAYALTAATPSELGDDPLKTLMWRDLNWYLPDDILTKVDRAAMACSLETRIPLLDRRVVEFAMGLPAHLNYSGGNGKQVLRDVLYRHVPRELIDRPKQGFAVPVGQWLRGPLRDWAEALLGEQRLREQGWWRPQPIRWLWNEHVSGREDYSFELWGILMFQAWYDEQRRTH</sequence>
<dbReference type="SUPFAM" id="SSF52402">
    <property type="entry name" value="Adenine nucleotide alpha hydrolases-like"/>
    <property type="match status" value="1"/>
</dbReference>
<keyword evidence="12" id="KW-0436">Ligase</keyword>
<feature type="binding site" evidence="9">
    <location>
        <position position="104"/>
    </location>
    <ligand>
        <name>L-glutamine</name>
        <dbReference type="ChEBI" id="CHEBI:58359"/>
    </ligand>
</feature>
<evidence type="ECO:0000259" key="11">
    <source>
        <dbReference type="PROSITE" id="PS51278"/>
    </source>
</evidence>
<comment type="similarity">
    <text evidence="2">Belongs to the asparagine synthetase family.</text>
</comment>
<dbReference type="GO" id="GO:0005524">
    <property type="term" value="F:ATP binding"/>
    <property type="evidence" value="ECO:0007669"/>
    <property type="project" value="UniProtKB-KW"/>
</dbReference>
<dbReference type="Proteomes" id="UP000460751">
    <property type="component" value="Unassembled WGS sequence"/>
</dbReference>
<dbReference type="GO" id="GO:0006529">
    <property type="term" value="P:asparagine biosynthetic process"/>
    <property type="evidence" value="ECO:0007669"/>
    <property type="project" value="UniProtKB-KW"/>
</dbReference>
<keyword evidence="13" id="KW-1185">Reference proteome</keyword>
<dbReference type="Gene3D" id="3.40.50.620">
    <property type="entry name" value="HUPs"/>
    <property type="match status" value="1"/>
</dbReference>
<evidence type="ECO:0000256" key="1">
    <source>
        <dbReference type="ARBA" id="ARBA00005187"/>
    </source>
</evidence>
<dbReference type="Pfam" id="PF00733">
    <property type="entry name" value="Asn_synthase"/>
    <property type="match status" value="1"/>
</dbReference>
<dbReference type="InterPro" id="IPR017932">
    <property type="entry name" value="GATase_2_dom"/>
</dbReference>
<dbReference type="InterPro" id="IPR051786">
    <property type="entry name" value="ASN_synthetase/amidase"/>
</dbReference>
<name>A0A9X4YBR9_9GAMM</name>
<evidence type="ECO:0000256" key="7">
    <source>
        <dbReference type="ARBA" id="ARBA00048741"/>
    </source>
</evidence>
<keyword evidence="6 8" id="KW-0315">Glutamine amidotransferase</keyword>
<keyword evidence="4 9" id="KW-0547">Nucleotide-binding</keyword>
<evidence type="ECO:0000256" key="2">
    <source>
        <dbReference type="ARBA" id="ARBA00005752"/>
    </source>
</evidence>
<dbReference type="CDD" id="cd01991">
    <property type="entry name" value="Asn_synthase_B_C"/>
    <property type="match status" value="1"/>
</dbReference>
<feature type="site" description="Important for beta-aspartyl-AMP intermediate formation" evidence="10">
    <location>
        <position position="376"/>
    </location>
</feature>
<proteinExistence type="inferred from homology"/>
<dbReference type="RefSeq" id="WP_160898787.1">
    <property type="nucleotide sequence ID" value="NZ_WMEX01000004.1"/>
</dbReference>
<feature type="domain" description="Glutamine amidotransferase type-2" evidence="11">
    <location>
        <begin position="2"/>
        <end position="218"/>
    </location>
</feature>
<dbReference type="PIRSF" id="PIRSF001589">
    <property type="entry name" value="Asn_synthetase_glu-h"/>
    <property type="match status" value="1"/>
</dbReference>
<comment type="pathway">
    <text evidence="1">Amino-acid biosynthesis; L-asparagine biosynthesis; L-asparagine from L-aspartate (L-Gln route): step 1/1.</text>
</comment>
<dbReference type="EC" id="6.3.5.4" evidence="3"/>
<evidence type="ECO:0000256" key="8">
    <source>
        <dbReference type="PIRSR" id="PIRSR001589-1"/>
    </source>
</evidence>
<dbReference type="InterPro" id="IPR029055">
    <property type="entry name" value="Ntn_hydrolases_N"/>
</dbReference>
<evidence type="ECO:0000256" key="5">
    <source>
        <dbReference type="ARBA" id="ARBA00022840"/>
    </source>
</evidence>
<keyword evidence="8" id="KW-0061">Asparagine biosynthesis</keyword>
<comment type="caution">
    <text evidence="12">The sequence shown here is derived from an EMBL/GenBank/DDBJ whole genome shotgun (WGS) entry which is preliminary data.</text>
</comment>
<evidence type="ECO:0000256" key="10">
    <source>
        <dbReference type="PIRSR" id="PIRSR001589-3"/>
    </source>
</evidence>
<dbReference type="GO" id="GO:0004066">
    <property type="term" value="F:asparagine synthase (glutamine-hydrolyzing) activity"/>
    <property type="evidence" value="ECO:0007669"/>
    <property type="project" value="UniProtKB-EC"/>
</dbReference>
<dbReference type="PANTHER" id="PTHR43284">
    <property type="entry name" value="ASPARAGINE SYNTHETASE (GLUTAMINE-HYDROLYZING)"/>
    <property type="match status" value="1"/>
</dbReference>
<evidence type="ECO:0000313" key="13">
    <source>
        <dbReference type="Proteomes" id="UP000460751"/>
    </source>
</evidence>
<feature type="binding site" evidence="9">
    <location>
        <begin position="374"/>
        <end position="375"/>
    </location>
    <ligand>
        <name>ATP</name>
        <dbReference type="ChEBI" id="CHEBI:30616"/>
    </ligand>
</feature>
<organism evidence="12 13">
    <name type="scientific">Vreelandella halophila</name>
    <dbReference type="NCBI Taxonomy" id="86177"/>
    <lineage>
        <taxon>Bacteria</taxon>
        <taxon>Pseudomonadati</taxon>
        <taxon>Pseudomonadota</taxon>
        <taxon>Gammaproteobacteria</taxon>
        <taxon>Oceanospirillales</taxon>
        <taxon>Halomonadaceae</taxon>
        <taxon>Vreelandella</taxon>
    </lineage>
</organism>
<dbReference type="SUPFAM" id="SSF56235">
    <property type="entry name" value="N-terminal nucleophile aminohydrolases (Ntn hydrolases)"/>
    <property type="match status" value="1"/>
</dbReference>
<dbReference type="InterPro" id="IPR001962">
    <property type="entry name" value="Asn_synthase"/>
</dbReference>
<evidence type="ECO:0000256" key="3">
    <source>
        <dbReference type="ARBA" id="ARBA00012737"/>
    </source>
</evidence>
<dbReference type="EMBL" id="WMEX01000004">
    <property type="protein sequence ID" value="MYL26824.1"/>
    <property type="molecule type" value="Genomic_DNA"/>
</dbReference>
<keyword evidence="5 9" id="KW-0067">ATP-binding</keyword>
<dbReference type="InterPro" id="IPR006426">
    <property type="entry name" value="Asn_synth_AEB"/>
</dbReference>
<dbReference type="AlphaFoldDB" id="A0A9X4YBR9"/>
<gene>
    <name evidence="12" type="primary">asnB</name>
    <name evidence="12" type="ORF">GLW01_08450</name>
</gene>
<dbReference type="OrthoDB" id="9763290at2"/>
<dbReference type="NCBIfam" id="TIGR01536">
    <property type="entry name" value="asn_synth_AEB"/>
    <property type="match status" value="1"/>
</dbReference>
<feature type="active site" description="For GATase activity" evidence="8">
    <location>
        <position position="2"/>
    </location>
</feature>
<evidence type="ECO:0000256" key="4">
    <source>
        <dbReference type="ARBA" id="ARBA00022741"/>
    </source>
</evidence>
<reference evidence="12 13" key="1">
    <citation type="submission" date="2019-11" db="EMBL/GenBank/DDBJ databases">
        <title>Genome sequences of 17 halophilic strains isolated from different environments.</title>
        <authorList>
            <person name="Furrow R.E."/>
        </authorList>
    </citation>
    <scope>NUCLEOTIDE SEQUENCE [LARGE SCALE GENOMIC DNA]</scope>
    <source>
        <strain evidence="12 13">22507_15_FS</strain>
    </source>
</reference>
<comment type="catalytic activity">
    <reaction evidence="7">
        <text>L-aspartate + L-glutamine + ATP + H2O = L-asparagine + L-glutamate + AMP + diphosphate + H(+)</text>
        <dbReference type="Rhea" id="RHEA:12228"/>
        <dbReference type="ChEBI" id="CHEBI:15377"/>
        <dbReference type="ChEBI" id="CHEBI:15378"/>
        <dbReference type="ChEBI" id="CHEBI:29985"/>
        <dbReference type="ChEBI" id="CHEBI:29991"/>
        <dbReference type="ChEBI" id="CHEBI:30616"/>
        <dbReference type="ChEBI" id="CHEBI:33019"/>
        <dbReference type="ChEBI" id="CHEBI:58048"/>
        <dbReference type="ChEBI" id="CHEBI:58359"/>
        <dbReference type="ChEBI" id="CHEBI:456215"/>
        <dbReference type="EC" id="6.3.5.4"/>
    </reaction>
</comment>
<dbReference type="Gene3D" id="3.60.20.10">
    <property type="entry name" value="Glutamine Phosphoribosylpyrophosphate, subunit 1, domain 1"/>
    <property type="match status" value="1"/>
</dbReference>
<dbReference type="CDD" id="cd00712">
    <property type="entry name" value="AsnB"/>
    <property type="match status" value="1"/>
</dbReference>